<keyword evidence="2 5" id="KW-0812">Transmembrane</keyword>
<dbReference type="PANTHER" id="PTHR30249">
    <property type="entry name" value="PUTATIVE SEROTONIN TRANSPORTER"/>
    <property type="match status" value="1"/>
</dbReference>
<name>A0A154BVB5_ANASB</name>
<feature type="transmembrane region" description="Helical" evidence="5">
    <location>
        <begin position="206"/>
        <end position="228"/>
    </location>
</feature>
<evidence type="ECO:0000256" key="5">
    <source>
        <dbReference type="SAM" id="Phobius"/>
    </source>
</evidence>
<dbReference type="PANTHER" id="PTHR30249:SF0">
    <property type="entry name" value="PLASTIDAL GLYCOLATE_GLYCERATE TRANSLOCATOR 1, CHLOROPLASTIC"/>
    <property type="match status" value="1"/>
</dbReference>
<dbReference type="Pfam" id="PF04172">
    <property type="entry name" value="LrgB"/>
    <property type="match status" value="1"/>
</dbReference>
<evidence type="ECO:0000256" key="3">
    <source>
        <dbReference type="ARBA" id="ARBA00022989"/>
    </source>
</evidence>
<evidence type="ECO:0000313" key="6">
    <source>
        <dbReference type="EMBL" id="KYZ77847.1"/>
    </source>
</evidence>
<comment type="subcellular location">
    <subcellularLocation>
        <location evidence="1">Membrane</location>
        <topology evidence="1">Multi-pass membrane protein</topology>
    </subcellularLocation>
</comment>
<proteinExistence type="predicted"/>
<dbReference type="OrthoDB" id="9811701at2"/>
<organism evidence="6 7">
    <name type="scientific">Anaerosporomusa subterranea</name>
    <dbReference type="NCBI Taxonomy" id="1794912"/>
    <lineage>
        <taxon>Bacteria</taxon>
        <taxon>Bacillati</taxon>
        <taxon>Bacillota</taxon>
        <taxon>Negativicutes</taxon>
        <taxon>Acetonemataceae</taxon>
        <taxon>Anaerosporomusa</taxon>
    </lineage>
</organism>
<feature type="transmembrane region" description="Helical" evidence="5">
    <location>
        <begin position="95"/>
        <end position="118"/>
    </location>
</feature>
<evidence type="ECO:0000256" key="4">
    <source>
        <dbReference type="ARBA" id="ARBA00023136"/>
    </source>
</evidence>
<comment type="caution">
    <text evidence="6">The sequence shown here is derived from an EMBL/GenBank/DDBJ whole genome shotgun (WGS) entry which is preliminary data.</text>
</comment>
<evidence type="ECO:0000313" key="7">
    <source>
        <dbReference type="Proteomes" id="UP000076268"/>
    </source>
</evidence>
<feature type="transmembrane region" description="Helical" evidence="5">
    <location>
        <begin position="151"/>
        <end position="171"/>
    </location>
</feature>
<sequence length="233" mass="24078">MTESSPIFATLVTVLLTIAVYQGAVKLQKQLAIQLLNPVLVSVSVLILLLLLSGFPYETYAKETRGLSFMLGPATVALAVPLYRQLENLKRDWPAIVAGSIIGAIAGIGSVLVLAQLFKAPAEIILSLAPKSVTTPIAMDVSSFIGGLPPLTAALVILTGILGAVIGPQVLTMLRINDETARGLAIGAAAHALGTSRAIQESEHQGAMSALAIGLVGFETALIAPLLVKLAGL</sequence>
<evidence type="ECO:0000256" key="1">
    <source>
        <dbReference type="ARBA" id="ARBA00004141"/>
    </source>
</evidence>
<dbReference type="InterPro" id="IPR007300">
    <property type="entry name" value="CidB/LrgB"/>
</dbReference>
<keyword evidence="7" id="KW-1185">Reference proteome</keyword>
<feature type="transmembrane region" description="Helical" evidence="5">
    <location>
        <begin position="6"/>
        <end position="23"/>
    </location>
</feature>
<feature type="transmembrane region" description="Helical" evidence="5">
    <location>
        <begin position="67"/>
        <end position="83"/>
    </location>
</feature>
<gene>
    <name evidence="6" type="ORF">AXX12_17465</name>
</gene>
<keyword evidence="3 5" id="KW-1133">Transmembrane helix</keyword>
<dbReference type="AlphaFoldDB" id="A0A154BVB5"/>
<dbReference type="GO" id="GO:0016020">
    <property type="term" value="C:membrane"/>
    <property type="evidence" value="ECO:0007669"/>
    <property type="project" value="UniProtKB-SubCell"/>
</dbReference>
<keyword evidence="4 5" id="KW-0472">Membrane</keyword>
<protein>
    <recommendedName>
        <fullName evidence="8">Murein hydrolase effector protein LrgB</fullName>
    </recommendedName>
</protein>
<dbReference type="EMBL" id="LSGP01000006">
    <property type="protein sequence ID" value="KYZ77847.1"/>
    <property type="molecule type" value="Genomic_DNA"/>
</dbReference>
<evidence type="ECO:0008006" key="8">
    <source>
        <dbReference type="Google" id="ProtNLM"/>
    </source>
</evidence>
<dbReference type="Proteomes" id="UP000076268">
    <property type="component" value="Unassembled WGS sequence"/>
</dbReference>
<evidence type="ECO:0000256" key="2">
    <source>
        <dbReference type="ARBA" id="ARBA00022692"/>
    </source>
</evidence>
<accession>A0A154BVB5</accession>
<dbReference type="RefSeq" id="WP_066237744.1">
    <property type="nucleotide sequence ID" value="NZ_LSGP01000006.1"/>
</dbReference>
<feature type="transmembrane region" description="Helical" evidence="5">
    <location>
        <begin position="35"/>
        <end position="55"/>
    </location>
</feature>
<dbReference type="STRING" id="1794912.AXX12_17465"/>
<reference evidence="6 7" key="1">
    <citation type="submission" date="2016-02" db="EMBL/GenBank/DDBJ databases">
        <title>Anaerosporomusa subterraneum gen. nov., sp. nov., a spore-forming obligate anaerobe isolated from saprolite.</title>
        <authorList>
            <person name="Choi J.K."/>
            <person name="Shah M."/>
            <person name="Yee N."/>
        </authorList>
    </citation>
    <scope>NUCLEOTIDE SEQUENCE [LARGE SCALE GENOMIC DNA]</scope>
    <source>
        <strain evidence="6 7">RU4</strain>
    </source>
</reference>